<dbReference type="Proteomes" id="UP000664835">
    <property type="component" value="Unassembled WGS sequence"/>
</dbReference>
<organism evidence="2 3">
    <name type="scientific">Thiomicrorhabdus marina</name>
    <dbReference type="NCBI Taxonomy" id="2818442"/>
    <lineage>
        <taxon>Bacteria</taxon>
        <taxon>Pseudomonadati</taxon>
        <taxon>Pseudomonadota</taxon>
        <taxon>Gammaproteobacteria</taxon>
        <taxon>Thiotrichales</taxon>
        <taxon>Piscirickettsiaceae</taxon>
        <taxon>Thiomicrorhabdus</taxon>
    </lineage>
</organism>
<accession>A0ABS3Q972</accession>
<evidence type="ECO:0000259" key="1">
    <source>
        <dbReference type="Pfam" id="PF07238"/>
    </source>
</evidence>
<keyword evidence="3" id="KW-1185">Reference proteome</keyword>
<proteinExistence type="predicted"/>
<feature type="domain" description="PilZ" evidence="1">
    <location>
        <begin position="102"/>
        <end position="175"/>
    </location>
</feature>
<gene>
    <name evidence="2" type="ORF">J3998_12320</name>
</gene>
<dbReference type="InterPro" id="IPR009875">
    <property type="entry name" value="PilZ_domain"/>
</dbReference>
<evidence type="ECO:0000313" key="3">
    <source>
        <dbReference type="Proteomes" id="UP000664835"/>
    </source>
</evidence>
<evidence type="ECO:0000313" key="2">
    <source>
        <dbReference type="EMBL" id="MBO1928360.1"/>
    </source>
</evidence>
<reference evidence="2 3" key="1">
    <citation type="submission" date="2021-03" db="EMBL/GenBank/DDBJ databases">
        <title>Thiomicrorhabdus sp.nov.,novel sulfur-oxidizing bacteria isolated from coastal sediment.</title>
        <authorList>
            <person name="Liu X."/>
        </authorList>
    </citation>
    <scope>NUCLEOTIDE SEQUENCE [LARGE SCALE GENOMIC DNA]</scope>
    <source>
        <strain evidence="2 3">6S2-11</strain>
    </source>
</reference>
<name>A0ABS3Q972_9GAMM</name>
<protein>
    <submittedName>
        <fullName evidence="2">PilZ domain-containing protein</fullName>
    </submittedName>
</protein>
<sequence>MSMGQRSYFRIDVMMRCSYRVVPAAEVESNPLSEDTSSGYIEKYMMQDLIELDKHINDAIVQINERSSLLANAINSINTKLNFLMETLDSSQMLKAIPQRPVNLSGNGIAFDIDQEIDIDDKVDLLMQPLDNQSPILVRASVVNIQPKEFGAINRIALTYDALKEEDRRKLIYFIQSKEIELAQSSKVDRHTKKEVNRD</sequence>
<comment type="caution">
    <text evidence="2">The sequence shown here is derived from an EMBL/GenBank/DDBJ whole genome shotgun (WGS) entry which is preliminary data.</text>
</comment>
<dbReference type="Pfam" id="PF07238">
    <property type="entry name" value="PilZ"/>
    <property type="match status" value="1"/>
</dbReference>
<dbReference type="EMBL" id="JAGETV010000037">
    <property type="protein sequence ID" value="MBO1928360.1"/>
    <property type="molecule type" value="Genomic_DNA"/>
</dbReference>